<accession>A0ABP0JRY5</accession>
<sequence length="980" mass="109116">MTIREMWAATLFLWPVLSWAGPAEQFLSEDFFPGFHILEKLEESPIYQVYDRGQRLTDPPQLDWSKAKDLAEAQERLESLLKIPPREEMQLPCAFFTPDGERIEALQGLLRSPVLFFLENGQWMWPAVRIGFQQNVTGLPDVYLTTLSLRPAVFEVRNFMSSQEADEVMAIGAQQGLHSSKGQMQSNDLKKGTSHASFRTSKQAWLSNDLAPIIARLDERTAQVTRIPAEHNEPVQLLRYDTGTYYHAHMDWTELDFYPDQRHIWMDSHFGHFDRLATLFWYLNDVQEGGETIFPKHGQPICAPRSLGGPAARFCTGARDPDMSSCVKGLKVRPRKGTAVLWYNFLATGRGDRNSLHAGCPVGPNETKWSGNKWVRNKPWGTPGHWMPGHPALKRYGWRADDEEPSCHIAFQSHSDQPAALLWLDGKKAMELAKIPPHGSIAQLSYDGHRFQIRVGEHSSRPVSCRAPSSDFVITKSLDLVEIPSPECCQQPDREALQMQEYFEALLRYIPYVDQCEALREFLCSVDVSQMSYDALLDLEQALGRGGPEISVDARLIAALPQREVASSQFELFILAGTTLNALLNGFRRAIPAVPLGRIGGPNSAEQSLGRAERRVDLAVLLFGPGRGAFGELEQRPSFPAGEEETAARRGARPREGDWPGCHVAHGKVDWILGLEDLRSAGLHGDLPDLSVDPRRKVLSVINAQDETRCFYISLLGHGATGRRGRPLAPGRSWRGTTVDAVTTLVLVVPGQMVMDVCRVKVKDVRSLELHSDILPLPAPPERTPPGRSFVYDFPLEGGPFLCSQGHGGRLTHFAHPSTFYALDFDCAVNTAVLAMEEGVVTQIRDNETASGVDVENFFKWNQITVKQVDGTWAEYVHIQSAAVPLGAAVTRGQRIASSGAVGFCPTAHLHVELHLSDALEAPSVPFGFRGQEQDFYCQQGLCYTAHGVWSASEEAQEENVHMLHGERSVTMWGPDEEQT</sequence>
<evidence type="ECO:0000256" key="2">
    <source>
        <dbReference type="ARBA" id="ARBA00022723"/>
    </source>
</evidence>
<keyword evidence="7" id="KW-0732">Signal</keyword>
<dbReference type="SMART" id="SM00702">
    <property type="entry name" value="P4Hc"/>
    <property type="match status" value="1"/>
</dbReference>
<gene>
    <name evidence="9" type="ORF">CCMP2556_LOCUS12792</name>
</gene>
<evidence type="ECO:0000256" key="4">
    <source>
        <dbReference type="ARBA" id="ARBA00023002"/>
    </source>
</evidence>
<name>A0ABP0JRY5_9DINO</name>
<dbReference type="Pfam" id="PF01551">
    <property type="entry name" value="Peptidase_M23"/>
    <property type="match status" value="1"/>
</dbReference>
<dbReference type="EMBL" id="CAXAMN010006324">
    <property type="protein sequence ID" value="CAK9017221.1"/>
    <property type="molecule type" value="Genomic_DNA"/>
</dbReference>
<evidence type="ECO:0000256" key="6">
    <source>
        <dbReference type="SAM" id="MobiDB-lite"/>
    </source>
</evidence>
<dbReference type="PANTHER" id="PTHR10869:SF246">
    <property type="entry name" value="TRANSMEMBRANE PROLYL 4-HYDROXYLASE"/>
    <property type="match status" value="1"/>
</dbReference>
<dbReference type="InterPro" id="IPR005123">
    <property type="entry name" value="Oxoglu/Fe-dep_dioxygenase_dom"/>
</dbReference>
<evidence type="ECO:0000256" key="3">
    <source>
        <dbReference type="ARBA" id="ARBA00022964"/>
    </source>
</evidence>
<dbReference type="InterPro" id="IPR006620">
    <property type="entry name" value="Pro_4_hyd_alph"/>
</dbReference>
<reference evidence="9 10" key="1">
    <citation type="submission" date="2024-02" db="EMBL/GenBank/DDBJ databases">
        <authorList>
            <person name="Chen Y."/>
            <person name="Shah S."/>
            <person name="Dougan E. K."/>
            <person name="Thang M."/>
            <person name="Chan C."/>
        </authorList>
    </citation>
    <scope>NUCLEOTIDE SEQUENCE [LARGE SCALE GENOMIC DNA]</scope>
</reference>
<dbReference type="InterPro" id="IPR044862">
    <property type="entry name" value="Pro_4_hyd_alph_FE2OG_OXY"/>
</dbReference>
<dbReference type="InterPro" id="IPR016047">
    <property type="entry name" value="M23ase_b-sheet_dom"/>
</dbReference>
<feature type="non-terminal residue" evidence="9">
    <location>
        <position position="980"/>
    </location>
</feature>
<dbReference type="Pfam" id="PF13640">
    <property type="entry name" value="2OG-FeII_Oxy_3"/>
    <property type="match status" value="1"/>
</dbReference>
<dbReference type="Proteomes" id="UP001642484">
    <property type="component" value="Unassembled WGS sequence"/>
</dbReference>
<keyword evidence="4" id="KW-0560">Oxidoreductase</keyword>
<organism evidence="9 10">
    <name type="scientific">Durusdinium trenchii</name>
    <dbReference type="NCBI Taxonomy" id="1381693"/>
    <lineage>
        <taxon>Eukaryota</taxon>
        <taxon>Sar</taxon>
        <taxon>Alveolata</taxon>
        <taxon>Dinophyceae</taxon>
        <taxon>Suessiales</taxon>
        <taxon>Symbiodiniaceae</taxon>
        <taxon>Durusdinium</taxon>
    </lineage>
</organism>
<protein>
    <recommendedName>
        <fullName evidence="8">Fe2OG dioxygenase domain-containing protein</fullName>
    </recommendedName>
</protein>
<feature type="signal peptide" evidence="7">
    <location>
        <begin position="1"/>
        <end position="20"/>
    </location>
</feature>
<comment type="caution">
    <text evidence="9">The sequence shown here is derived from an EMBL/GenBank/DDBJ whole genome shotgun (WGS) entry which is preliminary data.</text>
</comment>
<evidence type="ECO:0000259" key="8">
    <source>
        <dbReference type="PROSITE" id="PS51471"/>
    </source>
</evidence>
<keyword evidence="2" id="KW-0479">Metal-binding</keyword>
<evidence type="ECO:0000256" key="7">
    <source>
        <dbReference type="SAM" id="SignalP"/>
    </source>
</evidence>
<dbReference type="InterPro" id="IPR045054">
    <property type="entry name" value="P4HA-like"/>
</dbReference>
<dbReference type="Gene3D" id="2.70.70.10">
    <property type="entry name" value="Glucose Permease (Domain IIA)"/>
    <property type="match status" value="1"/>
</dbReference>
<keyword evidence="3" id="KW-0223">Dioxygenase</keyword>
<feature type="region of interest" description="Disordered" evidence="6">
    <location>
        <begin position="633"/>
        <end position="659"/>
    </location>
</feature>
<keyword evidence="10" id="KW-1185">Reference proteome</keyword>
<dbReference type="PROSITE" id="PS51471">
    <property type="entry name" value="FE2OG_OXY"/>
    <property type="match status" value="1"/>
</dbReference>
<dbReference type="InterPro" id="IPR011055">
    <property type="entry name" value="Dup_hybrid_motif"/>
</dbReference>
<feature type="domain" description="Fe2OG dioxygenase" evidence="8">
    <location>
        <begin position="231"/>
        <end position="377"/>
    </location>
</feature>
<dbReference type="SUPFAM" id="SSF51261">
    <property type="entry name" value="Duplicated hybrid motif"/>
    <property type="match status" value="1"/>
</dbReference>
<evidence type="ECO:0000313" key="9">
    <source>
        <dbReference type="EMBL" id="CAK9017221.1"/>
    </source>
</evidence>
<dbReference type="CDD" id="cd12797">
    <property type="entry name" value="M23_peptidase"/>
    <property type="match status" value="1"/>
</dbReference>
<feature type="chain" id="PRO_5046177307" description="Fe2OG dioxygenase domain-containing protein" evidence="7">
    <location>
        <begin position="21"/>
        <end position="980"/>
    </location>
</feature>
<proteinExistence type="predicted"/>
<evidence type="ECO:0000256" key="1">
    <source>
        <dbReference type="ARBA" id="ARBA00001961"/>
    </source>
</evidence>
<dbReference type="PANTHER" id="PTHR10869">
    <property type="entry name" value="PROLYL 4-HYDROXYLASE ALPHA SUBUNIT"/>
    <property type="match status" value="1"/>
</dbReference>
<evidence type="ECO:0000313" key="10">
    <source>
        <dbReference type="Proteomes" id="UP001642484"/>
    </source>
</evidence>
<evidence type="ECO:0000256" key="5">
    <source>
        <dbReference type="ARBA" id="ARBA00023004"/>
    </source>
</evidence>
<dbReference type="Gene3D" id="2.60.120.620">
    <property type="entry name" value="q2cbj1_9rhob like domain"/>
    <property type="match status" value="1"/>
</dbReference>
<comment type="cofactor">
    <cofactor evidence="1">
        <name>L-ascorbate</name>
        <dbReference type="ChEBI" id="CHEBI:38290"/>
    </cofactor>
</comment>
<keyword evidence="5" id="KW-0408">Iron</keyword>